<comment type="similarity">
    <text evidence="1">Belongs to the ATP-dependent AMP-binding enzyme family.</text>
</comment>
<keyword evidence="9" id="KW-1185">Reference proteome</keyword>
<dbReference type="VEuPathDB" id="ToxoDB:BESB_039920"/>
<evidence type="ECO:0000313" key="8">
    <source>
        <dbReference type="EMBL" id="PFH37534.1"/>
    </source>
</evidence>
<dbReference type="InterPro" id="IPR025110">
    <property type="entry name" value="AMP-bd_C"/>
</dbReference>
<dbReference type="GO" id="GO:0006629">
    <property type="term" value="P:lipid metabolic process"/>
    <property type="evidence" value="ECO:0007669"/>
    <property type="project" value="InterPro"/>
</dbReference>
<feature type="domain" description="AMP-binding enzyme C-terminal" evidence="7">
    <location>
        <begin position="640"/>
        <end position="714"/>
    </location>
</feature>
<feature type="compositionally biased region" description="Polar residues" evidence="5">
    <location>
        <begin position="1"/>
        <end position="16"/>
    </location>
</feature>
<protein>
    <submittedName>
        <fullName evidence="8">AMP-binding enzyme domain-containing protein</fullName>
    </submittedName>
</protein>
<dbReference type="STRING" id="94643.A0A2A9MK16"/>
<dbReference type="PANTHER" id="PTHR42921">
    <property type="entry name" value="ACETOACETYL-COA SYNTHETASE"/>
    <property type="match status" value="1"/>
</dbReference>
<dbReference type="AlphaFoldDB" id="A0A2A9MK16"/>
<sequence length="786" mass="87131">MGDTSNGGPAQGTDNQPPFPYFMDRQPPVAFPASASFLDPQSSRLSLFYDYLTKKYSAAPPPLCPSAPPFVQRLPPPPPSPPTYSTFHDWSVRYAPFFWRDVWEFCRVHNPSNAGNTLLEIRGDNLSSKEQSINRFYAQHASSDLPRTQFLFGAPSLTGLTPEAFVNTVFFPRGKLNFAENVVRSAGRADEEVALTFSCEGSAPRTMTFGDMRRRVSIMMQFFRRIGLQKGDRVAAVVCNTPETLITMLAVTGLGGIWSSCSPDFSLSMLHSRFGDLSPRVLITSNVYQLKGKTISCIRKAEDLSRRIASVKTLLTLPLDGAMERVFSDDSGSRAPDVCQARYSDIMNTSTVSPLSFPALSFNDPLFILFSSGTTGAPKRIVHRQGLLLQLVKEHQLHLNVRPGDTIFYYSTVSWMMWNWLVAGLASGASLLLYEGHAMHPGPTVLWKFFDDHGGTLFGTSAKYLQDMEKMGVSLDSENGLKRLRTLCSTGSPLYPHSYRYAAQNIKKDLHLVFMSGGSDICSCFLTGNPTEDVREGLLQAKGLGMDVGVVNQEGERVVGQTGELACLQPFVSQPLQLWDDENRKKFVQTYFDRSKGGMWLQGDYCMEYPSPTSGFVLIGRSDATLNPSGVRVSSSELYQVVLGHPGVSECIAIGRSDQESEHIVLFVVLSGSHCYSPPLVAEIKRMIASALTAFHVPKHIFMVDEIPKTKNGKLMEKELRNFIHGLPLTNVESAQNPDVFKEYERYIIRATIRVEPATPSTTPPGTLEYEEEHGFPRPSADSVDY</sequence>
<dbReference type="EMBL" id="NWUJ01000002">
    <property type="protein sequence ID" value="PFH37534.1"/>
    <property type="molecule type" value="Genomic_DNA"/>
</dbReference>
<dbReference type="Gene3D" id="3.30.300.30">
    <property type="match status" value="1"/>
</dbReference>
<comment type="caution">
    <text evidence="8">The sequence shown here is derived from an EMBL/GenBank/DDBJ whole genome shotgun (WGS) entry which is preliminary data.</text>
</comment>
<dbReference type="SUPFAM" id="SSF56801">
    <property type="entry name" value="Acetyl-CoA synthetase-like"/>
    <property type="match status" value="1"/>
</dbReference>
<dbReference type="PROSITE" id="PS00455">
    <property type="entry name" value="AMP_BINDING"/>
    <property type="match status" value="1"/>
</dbReference>
<dbReference type="InterPro" id="IPR045851">
    <property type="entry name" value="AMP-bd_C_sf"/>
</dbReference>
<dbReference type="InterPro" id="IPR000873">
    <property type="entry name" value="AMP-dep_synth/lig_dom"/>
</dbReference>
<dbReference type="GO" id="GO:0030729">
    <property type="term" value="F:acetoacetate-CoA ligase activity"/>
    <property type="evidence" value="ECO:0007669"/>
    <property type="project" value="InterPro"/>
</dbReference>
<dbReference type="NCBIfam" id="TIGR01217">
    <property type="entry name" value="ac_ac_CoA_syn"/>
    <property type="match status" value="1"/>
</dbReference>
<dbReference type="Gene3D" id="3.40.50.12780">
    <property type="entry name" value="N-terminal domain of ligase-like"/>
    <property type="match status" value="1"/>
</dbReference>
<dbReference type="Proteomes" id="UP000224006">
    <property type="component" value="Chromosome II"/>
</dbReference>
<feature type="region of interest" description="Disordered" evidence="5">
    <location>
        <begin position="1"/>
        <end position="20"/>
    </location>
</feature>
<feature type="region of interest" description="Disordered" evidence="5">
    <location>
        <begin position="758"/>
        <end position="786"/>
    </location>
</feature>
<dbReference type="RefSeq" id="XP_029221543.1">
    <property type="nucleotide sequence ID" value="XM_029362578.1"/>
</dbReference>
<evidence type="ECO:0000259" key="6">
    <source>
        <dbReference type="Pfam" id="PF00501"/>
    </source>
</evidence>
<dbReference type="GO" id="GO:0005524">
    <property type="term" value="F:ATP binding"/>
    <property type="evidence" value="ECO:0007669"/>
    <property type="project" value="UniProtKB-KW"/>
</dbReference>
<evidence type="ECO:0000256" key="5">
    <source>
        <dbReference type="SAM" id="MobiDB-lite"/>
    </source>
</evidence>
<dbReference type="OrthoDB" id="10253869at2759"/>
<keyword evidence="2" id="KW-0436">Ligase</keyword>
<evidence type="ECO:0000256" key="4">
    <source>
        <dbReference type="ARBA" id="ARBA00022840"/>
    </source>
</evidence>
<dbReference type="PANTHER" id="PTHR42921:SF1">
    <property type="entry name" value="ACETOACETYL-COA SYNTHETASE"/>
    <property type="match status" value="1"/>
</dbReference>
<dbReference type="Pfam" id="PF13193">
    <property type="entry name" value="AMP-binding_C"/>
    <property type="match status" value="1"/>
</dbReference>
<reference evidence="8 9" key="1">
    <citation type="submission" date="2017-09" db="EMBL/GenBank/DDBJ databases">
        <title>Genome sequencing of Besnoitia besnoiti strain Bb-Ger1.</title>
        <authorList>
            <person name="Schares G."/>
            <person name="Venepally P."/>
            <person name="Lorenzi H.A."/>
        </authorList>
    </citation>
    <scope>NUCLEOTIDE SEQUENCE [LARGE SCALE GENOMIC DNA]</scope>
    <source>
        <strain evidence="8 9">Bb-Ger1</strain>
    </source>
</reference>
<dbReference type="InterPro" id="IPR005914">
    <property type="entry name" value="Acac_CoA_synth"/>
</dbReference>
<evidence type="ECO:0000256" key="2">
    <source>
        <dbReference type="ARBA" id="ARBA00022598"/>
    </source>
</evidence>
<dbReference type="InterPro" id="IPR020845">
    <property type="entry name" value="AMP-binding_CS"/>
</dbReference>
<evidence type="ECO:0000313" key="9">
    <source>
        <dbReference type="Proteomes" id="UP000224006"/>
    </source>
</evidence>
<name>A0A2A9MK16_BESBE</name>
<organism evidence="8 9">
    <name type="scientific">Besnoitia besnoiti</name>
    <name type="common">Apicomplexan protozoan</name>
    <dbReference type="NCBI Taxonomy" id="94643"/>
    <lineage>
        <taxon>Eukaryota</taxon>
        <taxon>Sar</taxon>
        <taxon>Alveolata</taxon>
        <taxon>Apicomplexa</taxon>
        <taxon>Conoidasida</taxon>
        <taxon>Coccidia</taxon>
        <taxon>Eucoccidiorida</taxon>
        <taxon>Eimeriorina</taxon>
        <taxon>Sarcocystidae</taxon>
        <taxon>Besnoitia</taxon>
    </lineage>
</organism>
<dbReference type="KEGG" id="bbes:BESB_039920"/>
<gene>
    <name evidence="8" type="ORF">BESB_039920</name>
</gene>
<evidence type="ECO:0000256" key="1">
    <source>
        <dbReference type="ARBA" id="ARBA00006432"/>
    </source>
</evidence>
<dbReference type="Pfam" id="PF00501">
    <property type="entry name" value="AMP-binding"/>
    <property type="match status" value="1"/>
</dbReference>
<dbReference type="InterPro" id="IPR042099">
    <property type="entry name" value="ANL_N_sf"/>
</dbReference>
<evidence type="ECO:0000259" key="7">
    <source>
        <dbReference type="Pfam" id="PF13193"/>
    </source>
</evidence>
<keyword evidence="4" id="KW-0067">ATP-binding</keyword>
<dbReference type="GeneID" id="40308973"/>
<proteinExistence type="inferred from homology"/>
<accession>A0A2A9MK16</accession>
<keyword evidence="3" id="KW-0547">Nucleotide-binding</keyword>
<feature type="domain" description="AMP-dependent synthetase/ligase" evidence="6">
    <location>
        <begin position="185"/>
        <end position="572"/>
    </location>
</feature>
<evidence type="ECO:0000256" key="3">
    <source>
        <dbReference type="ARBA" id="ARBA00022741"/>
    </source>
</evidence>